<evidence type="ECO:0000313" key="11">
    <source>
        <dbReference type="Proteomes" id="UP000010467"/>
    </source>
</evidence>
<name>L0A6K4_DEIPD</name>
<dbReference type="Pfam" id="PF01435">
    <property type="entry name" value="Peptidase_M48"/>
    <property type="match status" value="1"/>
</dbReference>
<evidence type="ECO:0000259" key="8">
    <source>
        <dbReference type="Pfam" id="PF01435"/>
    </source>
</evidence>
<reference evidence="11" key="1">
    <citation type="submission" date="2012-03" db="EMBL/GenBank/DDBJ databases">
        <title>Complete sequence of chromosome of Deinococcus peraridilitoris DSM 19664.</title>
        <authorList>
            <person name="Lucas S."/>
            <person name="Copeland A."/>
            <person name="Lapidus A."/>
            <person name="Glavina del Rio T."/>
            <person name="Dalin E."/>
            <person name="Tice H."/>
            <person name="Bruce D."/>
            <person name="Goodwin L."/>
            <person name="Pitluck S."/>
            <person name="Peters L."/>
            <person name="Mikhailova N."/>
            <person name="Lu M."/>
            <person name="Kyrpides N."/>
            <person name="Mavromatis K."/>
            <person name="Ivanova N."/>
            <person name="Brettin T."/>
            <person name="Detter J.C."/>
            <person name="Han C."/>
            <person name="Larimer F."/>
            <person name="Land M."/>
            <person name="Hauser L."/>
            <person name="Markowitz V."/>
            <person name="Cheng J.-F."/>
            <person name="Hugenholtz P."/>
            <person name="Woyke T."/>
            <person name="Wu D."/>
            <person name="Pukall R."/>
            <person name="Steenblock K."/>
            <person name="Brambilla E."/>
            <person name="Klenk H.-P."/>
            <person name="Eisen J.A."/>
        </authorList>
    </citation>
    <scope>NUCLEOTIDE SEQUENCE [LARGE SCALE GENOMIC DNA]</scope>
    <source>
        <strain evidence="11">DSM 19664 / LMG 22246 / CIP 109416 / KR-200</strain>
    </source>
</reference>
<evidence type="ECO:0000256" key="3">
    <source>
        <dbReference type="ARBA" id="ARBA00022801"/>
    </source>
</evidence>
<evidence type="ECO:0000313" key="10">
    <source>
        <dbReference type="EMBL" id="AFZ68630.1"/>
    </source>
</evidence>
<dbReference type="Proteomes" id="UP000010467">
    <property type="component" value="Chromosome"/>
</dbReference>
<evidence type="ECO:0000256" key="2">
    <source>
        <dbReference type="ARBA" id="ARBA00022723"/>
    </source>
</evidence>
<dbReference type="PANTHER" id="PTHR22726">
    <property type="entry name" value="METALLOENDOPEPTIDASE OMA1"/>
    <property type="match status" value="1"/>
</dbReference>
<keyword evidence="1 6" id="KW-0645">Protease</keyword>
<dbReference type="EMBL" id="CP003382">
    <property type="protein sequence ID" value="AFZ68630.1"/>
    <property type="molecule type" value="Genomic_DNA"/>
</dbReference>
<dbReference type="STRING" id="937777.Deipe_3187"/>
<dbReference type="HOGENOM" id="CLU_029002_0_1_0"/>
<dbReference type="PATRIC" id="fig|937777.3.peg.3201"/>
<feature type="transmembrane region" description="Helical" evidence="7">
    <location>
        <begin position="101"/>
        <end position="121"/>
    </location>
</feature>
<dbReference type="eggNOG" id="COG0501">
    <property type="taxonomic scope" value="Bacteria"/>
</dbReference>
<dbReference type="RefSeq" id="WP_015236928.1">
    <property type="nucleotide sequence ID" value="NC_019793.1"/>
</dbReference>
<evidence type="ECO:0000256" key="7">
    <source>
        <dbReference type="SAM" id="Phobius"/>
    </source>
</evidence>
<proteinExistence type="inferred from homology"/>
<keyword evidence="7" id="KW-0472">Membrane</keyword>
<evidence type="ECO:0000259" key="9">
    <source>
        <dbReference type="Pfam" id="PF23368"/>
    </source>
</evidence>
<keyword evidence="2" id="KW-0479">Metal-binding</keyword>
<dbReference type="CDD" id="cd07332">
    <property type="entry name" value="M48C_Oma1_like"/>
    <property type="match status" value="1"/>
</dbReference>
<dbReference type="PANTHER" id="PTHR22726:SF1">
    <property type="entry name" value="METALLOENDOPEPTIDASE OMA1, MITOCHONDRIAL"/>
    <property type="match status" value="1"/>
</dbReference>
<organism evidence="10 11">
    <name type="scientific">Deinococcus peraridilitoris (strain DSM 19664 / LMG 22246 / CIP 109416 / KR-200)</name>
    <dbReference type="NCBI Taxonomy" id="937777"/>
    <lineage>
        <taxon>Bacteria</taxon>
        <taxon>Thermotogati</taxon>
        <taxon>Deinococcota</taxon>
        <taxon>Deinococci</taxon>
        <taxon>Deinococcales</taxon>
        <taxon>Deinococcaceae</taxon>
        <taxon>Deinococcus</taxon>
    </lineage>
</organism>
<dbReference type="GO" id="GO:0016020">
    <property type="term" value="C:membrane"/>
    <property type="evidence" value="ECO:0007669"/>
    <property type="project" value="TreeGrafter"/>
</dbReference>
<dbReference type="AlphaFoldDB" id="L0A6K4"/>
<keyword evidence="7" id="KW-1133">Transmembrane helix</keyword>
<keyword evidence="4 6" id="KW-0862">Zinc</keyword>
<protein>
    <submittedName>
        <fullName evidence="10">Peptidase family M48</fullName>
    </submittedName>
</protein>
<feature type="domain" description="DUF7092" evidence="9">
    <location>
        <begin position="9"/>
        <end position="84"/>
    </location>
</feature>
<dbReference type="GO" id="GO:0046872">
    <property type="term" value="F:metal ion binding"/>
    <property type="evidence" value="ECO:0007669"/>
    <property type="project" value="UniProtKB-KW"/>
</dbReference>
<dbReference type="Gene3D" id="3.30.2010.10">
    <property type="entry name" value="Metalloproteases ('zincins'), catalytic domain"/>
    <property type="match status" value="1"/>
</dbReference>
<dbReference type="GO" id="GO:0004222">
    <property type="term" value="F:metalloendopeptidase activity"/>
    <property type="evidence" value="ECO:0007669"/>
    <property type="project" value="InterPro"/>
</dbReference>
<accession>L0A6K4</accession>
<evidence type="ECO:0000256" key="1">
    <source>
        <dbReference type="ARBA" id="ARBA00022670"/>
    </source>
</evidence>
<comment type="cofactor">
    <cofactor evidence="6">
        <name>Zn(2+)</name>
        <dbReference type="ChEBI" id="CHEBI:29105"/>
    </cofactor>
    <text evidence="6">Binds 1 zinc ion per subunit.</text>
</comment>
<gene>
    <name evidence="10" type="ordered locus">Deipe_3187</name>
</gene>
<dbReference type="GO" id="GO:0051603">
    <property type="term" value="P:proteolysis involved in protein catabolic process"/>
    <property type="evidence" value="ECO:0007669"/>
    <property type="project" value="TreeGrafter"/>
</dbReference>
<keyword evidence="11" id="KW-1185">Reference proteome</keyword>
<keyword evidence="3 6" id="KW-0378">Hydrolase</keyword>
<feature type="domain" description="Peptidase M48" evidence="8">
    <location>
        <begin position="166"/>
        <end position="340"/>
    </location>
</feature>
<dbReference type="Pfam" id="PF23368">
    <property type="entry name" value="DUF7092"/>
    <property type="match status" value="1"/>
</dbReference>
<evidence type="ECO:0000256" key="4">
    <source>
        <dbReference type="ARBA" id="ARBA00022833"/>
    </source>
</evidence>
<sequence length="350" mass="38332">MTVDTPITVQGLYFDGHSSRSREAELTLHGQVLSVQCEGIHFELPVRSVHIEAGIGAMRRVFKFPGGQRFESDDHTAVTQLEQAIGRNRGLNFVNTLEARWPLVVGCLLGLLLASVAFWQWGLPLAARAAASVTPRAMLAALDSQTLALLDRQLLEPSQLPAITRQRLSAAFSPLAREIDADTRYQLVFRSGEALGANAFALPNGTIVLTDDLVRLARNDREIIGVLAHEVGHVIERHGARSIYQSAGLLLFVSVLTGDVAAASTVAGALSLSLVQNGYSRGMEREADDVAARYLRRKYGTTAPLRDMLSRLERAHQDVKVPDLLSTHPGVDERLRRLEDADRQPQNARP</sequence>
<dbReference type="InterPro" id="IPR051156">
    <property type="entry name" value="Mito/Outer_Membr_Metalloprot"/>
</dbReference>
<evidence type="ECO:0000256" key="5">
    <source>
        <dbReference type="ARBA" id="ARBA00023049"/>
    </source>
</evidence>
<evidence type="ECO:0000256" key="6">
    <source>
        <dbReference type="RuleBase" id="RU003983"/>
    </source>
</evidence>
<dbReference type="InterPro" id="IPR001915">
    <property type="entry name" value="Peptidase_M48"/>
</dbReference>
<comment type="similarity">
    <text evidence="6">Belongs to the peptidase M48 family.</text>
</comment>
<keyword evidence="7" id="KW-0812">Transmembrane</keyword>
<keyword evidence="5 6" id="KW-0482">Metalloprotease</keyword>
<dbReference type="KEGG" id="dpd:Deipe_3187"/>
<dbReference type="InterPro" id="IPR055518">
    <property type="entry name" value="DUF7092"/>
</dbReference>